<reference evidence="3" key="1">
    <citation type="submission" date="2022-11" db="UniProtKB">
        <authorList>
            <consortium name="WormBaseParasite"/>
        </authorList>
    </citation>
    <scope>IDENTIFICATION</scope>
</reference>
<keyword evidence="2" id="KW-1185">Reference proteome</keyword>
<evidence type="ECO:0000313" key="2">
    <source>
        <dbReference type="Proteomes" id="UP000887578"/>
    </source>
</evidence>
<sequence length="81" mass="9045">MCLAFAFGKLICAFIYTICLIAIIFELALPHWRIYVSENGEAQLQTGILGQCGLFGSTLLKFNDSVNLNGKEVCEKWISVR</sequence>
<dbReference type="AlphaFoldDB" id="A0A914QHX7"/>
<feature type="transmembrane region" description="Helical" evidence="1">
    <location>
        <begin position="6"/>
        <end position="29"/>
    </location>
</feature>
<evidence type="ECO:0000256" key="1">
    <source>
        <dbReference type="SAM" id="Phobius"/>
    </source>
</evidence>
<keyword evidence="1" id="KW-1133">Transmembrane helix</keyword>
<dbReference type="WBParaSite" id="PDA_v2.g317.t1">
    <property type="protein sequence ID" value="PDA_v2.g317.t1"/>
    <property type="gene ID" value="PDA_v2.g317"/>
</dbReference>
<name>A0A914QHX7_9BILA</name>
<accession>A0A914QHX7</accession>
<keyword evidence="1" id="KW-0812">Transmembrane</keyword>
<dbReference type="Proteomes" id="UP000887578">
    <property type="component" value="Unplaced"/>
</dbReference>
<protein>
    <submittedName>
        <fullName evidence="3">Uncharacterized protein</fullName>
    </submittedName>
</protein>
<proteinExistence type="predicted"/>
<organism evidence="2 3">
    <name type="scientific">Panagrolaimus davidi</name>
    <dbReference type="NCBI Taxonomy" id="227884"/>
    <lineage>
        <taxon>Eukaryota</taxon>
        <taxon>Metazoa</taxon>
        <taxon>Ecdysozoa</taxon>
        <taxon>Nematoda</taxon>
        <taxon>Chromadorea</taxon>
        <taxon>Rhabditida</taxon>
        <taxon>Tylenchina</taxon>
        <taxon>Panagrolaimomorpha</taxon>
        <taxon>Panagrolaimoidea</taxon>
        <taxon>Panagrolaimidae</taxon>
        <taxon>Panagrolaimus</taxon>
    </lineage>
</organism>
<evidence type="ECO:0000313" key="3">
    <source>
        <dbReference type="WBParaSite" id="PDA_v2.g317.t1"/>
    </source>
</evidence>
<keyword evidence="1" id="KW-0472">Membrane</keyword>